<dbReference type="EMBL" id="JARXVQ010000001">
    <property type="protein sequence ID" value="MDH6180991.1"/>
    <property type="molecule type" value="Genomic_DNA"/>
</dbReference>
<comment type="similarity">
    <text evidence="7">Belongs to the transglycosylase MltG family.</text>
</comment>
<evidence type="ECO:0000256" key="6">
    <source>
        <dbReference type="ARBA" id="ARBA00023316"/>
    </source>
</evidence>
<evidence type="ECO:0000256" key="2">
    <source>
        <dbReference type="ARBA" id="ARBA00022692"/>
    </source>
</evidence>
<evidence type="ECO:0000256" key="5">
    <source>
        <dbReference type="ARBA" id="ARBA00023239"/>
    </source>
</evidence>
<keyword evidence="10" id="KW-1185">Reference proteome</keyword>
<gene>
    <name evidence="7" type="primary">mltG</name>
    <name evidence="9" type="ORF">M2152_001173</name>
</gene>
<dbReference type="Proteomes" id="UP001160142">
    <property type="component" value="Unassembled WGS sequence"/>
</dbReference>
<evidence type="ECO:0000256" key="3">
    <source>
        <dbReference type="ARBA" id="ARBA00022989"/>
    </source>
</evidence>
<dbReference type="RefSeq" id="WP_322133316.1">
    <property type="nucleotide sequence ID" value="NZ_CP085036.1"/>
</dbReference>
<comment type="subcellular location">
    <subcellularLocation>
        <location evidence="7">Cell membrane</location>
        <topology evidence="7">Single-pass membrane protein</topology>
    </subcellularLocation>
</comment>
<proteinExistence type="inferred from homology"/>
<name>A0ABT6KLV0_9MICO</name>
<evidence type="ECO:0000313" key="10">
    <source>
        <dbReference type="Proteomes" id="UP001160142"/>
    </source>
</evidence>
<dbReference type="PANTHER" id="PTHR30518:SF2">
    <property type="entry name" value="ENDOLYTIC MUREIN TRANSGLYCOSYLASE"/>
    <property type="match status" value="1"/>
</dbReference>
<evidence type="ECO:0000256" key="7">
    <source>
        <dbReference type="HAMAP-Rule" id="MF_02065"/>
    </source>
</evidence>
<feature type="compositionally biased region" description="Gly residues" evidence="8">
    <location>
        <begin position="49"/>
        <end position="58"/>
    </location>
</feature>
<keyword evidence="1 7" id="KW-1003">Cell membrane</keyword>
<feature type="transmembrane region" description="Helical" evidence="7">
    <location>
        <begin position="78"/>
        <end position="102"/>
    </location>
</feature>
<dbReference type="NCBIfam" id="TIGR00247">
    <property type="entry name" value="endolytic transglycosylase MltG"/>
    <property type="match status" value="1"/>
</dbReference>
<keyword evidence="3 7" id="KW-1133">Transmembrane helix</keyword>
<reference evidence="9 10" key="1">
    <citation type="submission" date="2023-04" db="EMBL/GenBank/DDBJ databases">
        <title>Genome Encyclopedia of Bacteria and Archaea VI: Functional Genomics of Type Strains.</title>
        <authorList>
            <person name="Whitman W."/>
        </authorList>
    </citation>
    <scope>NUCLEOTIDE SEQUENCE [LARGE SCALE GENOMIC DNA]</scope>
    <source>
        <strain evidence="9 10">SG_E_30_P1</strain>
    </source>
</reference>
<sequence length="432" mass="46434">MANEPSWEDIFTPRDTAPDQNAAPQPASAPVVVAPALSRREARERQATGAGGGGSRGGGRGRDNSGNYGRTPRKRRLLWLWITLPIVLIVGGLGGAAAYGWLNYEDQIRELIGWELPNDYTGAGNGVEVIVPIQSGDIGADVAKTLHDAGVTMTFDAVYDLLVENPDIGFVPGNWRLQEEMSAQSAIDALQDPANKVTSELLLTEGSVLPDALEIIAQTTGIPLEEVQAAAADPTVYGVPAEAPSLEGYLFPATYELSGDETAQDILQMLVDEMFERLDAFGVAPDQRHVVLTKASIIQREAGWNVDDFYKVARVFENRLEQGINLESDATVAYGTGNLHTVWTEPEERADASNPYNTYANPGLPIGPIGLPGEDAISAALNPADGPWLFFVPINLATGETVFSETADQHEAAAEQLRAWCRESDENAAYCA</sequence>
<comment type="function">
    <text evidence="7">Functions as a peptidoglycan terminase that cleaves nascent peptidoglycan strands endolytically to terminate their elongation.</text>
</comment>
<dbReference type="EC" id="4.2.2.29" evidence="7"/>
<evidence type="ECO:0000256" key="1">
    <source>
        <dbReference type="ARBA" id="ARBA00022475"/>
    </source>
</evidence>
<dbReference type="PANTHER" id="PTHR30518">
    <property type="entry name" value="ENDOLYTIC MUREIN TRANSGLYCOSYLASE"/>
    <property type="match status" value="1"/>
</dbReference>
<evidence type="ECO:0000313" key="9">
    <source>
        <dbReference type="EMBL" id="MDH6180991.1"/>
    </source>
</evidence>
<dbReference type="InterPro" id="IPR003770">
    <property type="entry name" value="MLTG-like"/>
</dbReference>
<dbReference type="Pfam" id="PF02618">
    <property type="entry name" value="YceG"/>
    <property type="match status" value="1"/>
</dbReference>
<keyword evidence="2 7" id="KW-0812">Transmembrane</keyword>
<dbReference type="HAMAP" id="MF_02065">
    <property type="entry name" value="MltG"/>
    <property type="match status" value="1"/>
</dbReference>
<protein>
    <recommendedName>
        <fullName evidence="7">Endolytic murein transglycosylase</fullName>
        <ecNumber evidence="7">4.2.2.29</ecNumber>
    </recommendedName>
    <alternativeName>
        <fullName evidence="7">Peptidoglycan lytic transglycosylase</fullName>
    </alternativeName>
    <alternativeName>
        <fullName evidence="7">Peptidoglycan polymerization terminase</fullName>
    </alternativeName>
</protein>
<keyword evidence="5 7" id="KW-0456">Lyase</keyword>
<feature type="region of interest" description="Disordered" evidence="8">
    <location>
        <begin position="1"/>
        <end position="69"/>
    </location>
</feature>
<comment type="catalytic activity">
    <reaction evidence="7">
        <text>a peptidoglycan chain = a peptidoglycan chain with N-acetyl-1,6-anhydromuramyl-[peptide] at the reducing end + a peptidoglycan chain with N-acetylglucosamine at the non-reducing end.</text>
        <dbReference type="EC" id="4.2.2.29"/>
    </reaction>
</comment>
<accession>A0ABT6KLV0</accession>
<evidence type="ECO:0000256" key="8">
    <source>
        <dbReference type="SAM" id="MobiDB-lite"/>
    </source>
</evidence>
<feature type="compositionally biased region" description="Low complexity" evidence="8">
    <location>
        <begin position="18"/>
        <end position="36"/>
    </location>
</feature>
<keyword evidence="6 7" id="KW-0961">Cell wall biogenesis/degradation</keyword>
<comment type="caution">
    <text evidence="9">The sequence shown here is derived from an EMBL/GenBank/DDBJ whole genome shotgun (WGS) entry which is preliminary data.</text>
</comment>
<evidence type="ECO:0000256" key="4">
    <source>
        <dbReference type="ARBA" id="ARBA00023136"/>
    </source>
</evidence>
<organism evidence="9 10">
    <name type="scientific">Antiquaquibacter oligotrophicus</name>
    <dbReference type="NCBI Taxonomy" id="2880260"/>
    <lineage>
        <taxon>Bacteria</taxon>
        <taxon>Bacillati</taxon>
        <taxon>Actinomycetota</taxon>
        <taxon>Actinomycetes</taxon>
        <taxon>Micrococcales</taxon>
        <taxon>Microbacteriaceae</taxon>
        <taxon>Antiquaquibacter</taxon>
    </lineage>
</organism>
<keyword evidence="4 7" id="KW-0472">Membrane</keyword>
<feature type="site" description="Important for catalytic activity" evidence="7">
    <location>
        <position position="301"/>
    </location>
</feature>